<comment type="similarity">
    <text evidence="3">Belongs to the heat shock protein 70 family.</text>
</comment>
<accession>A0A4P2X677</accession>
<dbReference type="Pfam" id="PF00012">
    <property type="entry name" value="HSP70"/>
    <property type="match status" value="1"/>
</dbReference>
<evidence type="ECO:0000313" key="4">
    <source>
        <dbReference type="EMBL" id="BBK15481.1"/>
    </source>
</evidence>
<evidence type="ECO:0000256" key="1">
    <source>
        <dbReference type="ARBA" id="ARBA00022741"/>
    </source>
</evidence>
<dbReference type="GO" id="GO:0005524">
    <property type="term" value="F:ATP binding"/>
    <property type="evidence" value="ECO:0007669"/>
    <property type="project" value="UniProtKB-KW"/>
</dbReference>
<dbReference type="Gene3D" id="3.30.420.40">
    <property type="match status" value="2"/>
</dbReference>
<evidence type="ECO:0000256" key="3">
    <source>
        <dbReference type="RuleBase" id="RU003322"/>
    </source>
</evidence>
<dbReference type="SUPFAM" id="SSF53067">
    <property type="entry name" value="Actin-like ATPase domain"/>
    <property type="match status" value="2"/>
</dbReference>
<name>A0A4P2X677_9CLOS</name>
<dbReference type="GO" id="GO:0140662">
    <property type="term" value="F:ATP-dependent protein folding chaperone"/>
    <property type="evidence" value="ECO:0007669"/>
    <property type="project" value="InterPro"/>
</dbReference>
<dbReference type="InterPro" id="IPR029047">
    <property type="entry name" value="HSP70_peptide-bd_sf"/>
</dbReference>
<sequence>MVVFGLDFGTTFSTLSVLKNNEVFLLRQQDSSYIPTYVFFFEESREVAYGYDAETYNLKSNIKGSFFRDLKRWVGCNEDNFARYYNKLQPSYSVNLTSFGQSLKQTVKLKAFNKQGIYTYALPDLIASFVRCIIKDGEDVFKTPCSGVVCSVPAAYNSVQRSFMMECVTLSGYNCLHIINEPSSAAFSAASSLSADDTFCLVYDFGGGTFDVSGVSVRNNTFVVRSSGGDMNLGGRDVDRALVEMVYSRTSSREVDYTLDVSSLKEKLSTLATPIEYPVPVKDSFEYIMVSPEDLSRVIAPFIQRTVKITTEVYQKFLRAVEPTKRVGEKMSSESKCVLVAVGGSSYLPGLSNILTSIPYVKRVIELHDARAAVSIGCAMYSLCLSENSPMLLVDCAAHNLSIPDYKLESIALVPAGAPIPFSGRRTISLQNAAATSTYKASLFEGDRIKCMQNELVYSSTITLSDIGVTSQVATTIPFTIELNLSSVGTVEFGVSGPTGKKFVIGSGRPYNFSTLASPTRELRQVSQTLTGRVLLCLALTRSFNTRSTLLPAEKELCYNSVESYNNEELKKLFPSYNDEESKICELYLGKSVQKILRGARLERLPL</sequence>
<dbReference type="EMBL" id="LC480257">
    <property type="protein sequence ID" value="BBK15481.1"/>
    <property type="molecule type" value="Genomic_RNA"/>
</dbReference>
<dbReference type="InterPro" id="IPR013126">
    <property type="entry name" value="Hsp_70_fam"/>
</dbReference>
<proteinExistence type="inferred from homology"/>
<organism evidence="4">
    <name type="scientific">Carnation necrotic fleck virus</name>
    <dbReference type="NCBI Taxonomy" id="551454"/>
    <lineage>
        <taxon>Viruses</taxon>
        <taxon>Riboviria</taxon>
        <taxon>Orthornavirae</taxon>
        <taxon>Kitrinoviricota</taxon>
        <taxon>Alsuviricetes</taxon>
        <taxon>Martellivirales</taxon>
        <taxon>Closteroviridae</taxon>
        <taxon>Closterovirus</taxon>
        <taxon>Closterovirus necrodianthi</taxon>
    </lineage>
</organism>
<keyword evidence="1 3" id="KW-0547">Nucleotide-binding</keyword>
<dbReference type="PRINTS" id="PR00301">
    <property type="entry name" value="HEATSHOCK70"/>
</dbReference>
<keyword evidence="2 3" id="KW-0067">ATP-binding</keyword>
<dbReference type="Gene3D" id="3.90.640.10">
    <property type="entry name" value="Actin, Chain A, domain 4"/>
    <property type="match status" value="1"/>
</dbReference>
<dbReference type="SUPFAM" id="SSF100920">
    <property type="entry name" value="Heat shock protein 70kD (HSP70), peptide-binding domain"/>
    <property type="match status" value="1"/>
</dbReference>
<dbReference type="PANTHER" id="PTHR19375">
    <property type="entry name" value="HEAT SHOCK PROTEIN 70KDA"/>
    <property type="match status" value="1"/>
</dbReference>
<reference evidence="4" key="1">
    <citation type="submission" date="2019-04" db="EMBL/GenBank/DDBJ databases">
        <title>Complete genome sequence of two closteroviruses isolated from Dianthus caryophyllus.</title>
        <authorList>
            <person name="Yoon J.Y."/>
            <person name="Kim D.H."/>
            <person name="Choi G.S."/>
            <person name="Cho I.S."/>
            <person name="Kwon S.J."/>
        </authorList>
    </citation>
    <scope>NUCLEOTIDE SEQUENCE</scope>
    <source>
        <strain evidence="4">Dc</strain>
    </source>
</reference>
<evidence type="ECO:0000256" key="2">
    <source>
        <dbReference type="ARBA" id="ARBA00022840"/>
    </source>
</evidence>
<dbReference type="InterPro" id="IPR043129">
    <property type="entry name" value="ATPase_NBD"/>
</dbReference>
<protein>
    <submittedName>
        <fullName evidence="4">HSP70</fullName>
    </submittedName>
</protein>